<name>W4LSR1_ENTF1</name>
<keyword evidence="2" id="KW-0732">Signal</keyword>
<reference evidence="3 4" key="1">
    <citation type="journal article" date="2014" name="Nature">
        <title>An environmental bacterial taxon with a large and distinct metabolic repertoire.</title>
        <authorList>
            <person name="Wilson M.C."/>
            <person name="Mori T."/>
            <person name="Ruckert C."/>
            <person name="Uria A.R."/>
            <person name="Helf M.J."/>
            <person name="Takada K."/>
            <person name="Gernert C."/>
            <person name="Steffens U.A."/>
            <person name="Heycke N."/>
            <person name="Schmitt S."/>
            <person name="Rinke C."/>
            <person name="Helfrich E.J."/>
            <person name="Brachmann A.O."/>
            <person name="Gurgui C."/>
            <person name="Wakimoto T."/>
            <person name="Kracht M."/>
            <person name="Crusemann M."/>
            <person name="Hentschel U."/>
            <person name="Abe I."/>
            <person name="Matsunaga S."/>
            <person name="Kalinowski J."/>
            <person name="Takeyama H."/>
            <person name="Piel J."/>
        </authorList>
    </citation>
    <scope>NUCLEOTIDE SEQUENCE [LARGE SCALE GENOMIC DNA]</scope>
    <source>
        <strain evidence="4">TSY1</strain>
    </source>
</reference>
<proteinExistence type="predicted"/>
<accession>W4LSR1</accession>
<evidence type="ECO:0000313" key="3">
    <source>
        <dbReference type="EMBL" id="ETX01089.1"/>
    </source>
</evidence>
<evidence type="ECO:0000256" key="1">
    <source>
        <dbReference type="SAM" id="Coils"/>
    </source>
</evidence>
<comment type="caution">
    <text evidence="3">The sequence shown here is derived from an EMBL/GenBank/DDBJ whole genome shotgun (WGS) entry which is preliminary data.</text>
</comment>
<feature type="coiled-coil region" evidence="1">
    <location>
        <begin position="19"/>
        <end position="46"/>
    </location>
</feature>
<dbReference type="EMBL" id="AZHW01000273">
    <property type="protein sequence ID" value="ETX01089.1"/>
    <property type="molecule type" value="Genomic_DNA"/>
</dbReference>
<feature type="chain" id="PRO_5004846013" evidence="2">
    <location>
        <begin position="27"/>
        <end position="137"/>
    </location>
</feature>
<gene>
    <name evidence="3" type="ORF">ETSY1_08815</name>
</gene>
<dbReference type="HOGENOM" id="CLU_1861531_0_0_7"/>
<evidence type="ECO:0000256" key="2">
    <source>
        <dbReference type="SAM" id="SignalP"/>
    </source>
</evidence>
<evidence type="ECO:0000313" key="4">
    <source>
        <dbReference type="Proteomes" id="UP000019141"/>
    </source>
</evidence>
<protein>
    <submittedName>
        <fullName evidence="3">Uncharacterized protein</fullName>
    </submittedName>
</protein>
<sequence length="137" mass="14801">MRFSSSVLAILVIISVGLLSSSQSAAQDIKEQAKQALKKIEAAKKVERRFNLSTLRGQEGFIKVIAVEGVTSGLAKNLCLFICDNQQKRASEECAEDVAASVSETSTTEDWLQGVAVELGCLLGVFDDWAKCVDKCD</sequence>
<keyword evidence="4" id="KW-1185">Reference proteome</keyword>
<organism evidence="3 4">
    <name type="scientific">Entotheonella factor</name>
    <dbReference type="NCBI Taxonomy" id="1429438"/>
    <lineage>
        <taxon>Bacteria</taxon>
        <taxon>Pseudomonadati</taxon>
        <taxon>Nitrospinota/Tectimicrobiota group</taxon>
        <taxon>Candidatus Tectimicrobiota</taxon>
        <taxon>Candidatus Entotheonellia</taxon>
        <taxon>Candidatus Entotheonellales</taxon>
        <taxon>Candidatus Entotheonellaceae</taxon>
        <taxon>Candidatus Entotheonella</taxon>
    </lineage>
</organism>
<keyword evidence="1" id="KW-0175">Coiled coil</keyword>
<dbReference type="AlphaFoldDB" id="W4LSR1"/>
<feature type="signal peptide" evidence="2">
    <location>
        <begin position="1"/>
        <end position="26"/>
    </location>
</feature>
<dbReference type="Proteomes" id="UP000019141">
    <property type="component" value="Unassembled WGS sequence"/>
</dbReference>